<reference evidence="2 3" key="1">
    <citation type="submission" date="2020-03" db="EMBL/GenBank/DDBJ databases">
        <title>Draft Genome Sequence of Cudoniella acicularis.</title>
        <authorList>
            <person name="Buettner E."/>
            <person name="Kellner H."/>
        </authorList>
    </citation>
    <scope>NUCLEOTIDE SEQUENCE [LARGE SCALE GENOMIC DNA]</scope>
    <source>
        <strain evidence="2 3">DSM 108380</strain>
    </source>
</reference>
<dbReference type="EMBL" id="JAAMPI010000705">
    <property type="protein sequence ID" value="KAF4629223.1"/>
    <property type="molecule type" value="Genomic_DNA"/>
</dbReference>
<dbReference type="OrthoDB" id="2157530at2759"/>
<dbReference type="PANTHER" id="PTHR24148">
    <property type="entry name" value="ANKYRIN REPEAT DOMAIN-CONTAINING PROTEIN 39 HOMOLOG-RELATED"/>
    <property type="match status" value="1"/>
</dbReference>
<organism evidence="2 3">
    <name type="scientific">Cudoniella acicularis</name>
    <dbReference type="NCBI Taxonomy" id="354080"/>
    <lineage>
        <taxon>Eukaryota</taxon>
        <taxon>Fungi</taxon>
        <taxon>Dikarya</taxon>
        <taxon>Ascomycota</taxon>
        <taxon>Pezizomycotina</taxon>
        <taxon>Leotiomycetes</taxon>
        <taxon>Helotiales</taxon>
        <taxon>Tricladiaceae</taxon>
        <taxon>Cudoniella</taxon>
    </lineage>
</organism>
<dbReference type="InterPro" id="IPR010730">
    <property type="entry name" value="HET"/>
</dbReference>
<dbReference type="AlphaFoldDB" id="A0A8H4RHU4"/>
<evidence type="ECO:0000313" key="3">
    <source>
        <dbReference type="Proteomes" id="UP000566819"/>
    </source>
</evidence>
<dbReference type="Proteomes" id="UP000566819">
    <property type="component" value="Unassembled WGS sequence"/>
</dbReference>
<accession>A0A8H4RHU4</accession>
<dbReference type="InterPro" id="IPR052895">
    <property type="entry name" value="HetReg/Transcr_Mod"/>
</dbReference>
<comment type="caution">
    <text evidence="2">The sequence shown here is derived from an EMBL/GenBank/DDBJ whole genome shotgun (WGS) entry which is preliminary data.</text>
</comment>
<dbReference type="PANTHER" id="PTHR24148:SF82">
    <property type="entry name" value="HETEROKARYON INCOMPATIBILITY DOMAIN-CONTAINING PROTEIN"/>
    <property type="match status" value="1"/>
</dbReference>
<sequence length="132" mass="14961">MASTHHFRYPPLDAAEGGVFRLLTILPGEEATPIHGSLEIACWDKEHSSNERSSTAYGALSYAWGDEEAKLQIILNECPFHVTPTLEQALRRLRSVSQPRKIWIDAIYIDQANSEEKAIQIRQMQHIFTNAD</sequence>
<keyword evidence="3" id="KW-1185">Reference proteome</keyword>
<proteinExistence type="predicted"/>
<evidence type="ECO:0000313" key="2">
    <source>
        <dbReference type="EMBL" id="KAF4629223.1"/>
    </source>
</evidence>
<evidence type="ECO:0000259" key="1">
    <source>
        <dbReference type="Pfam" id="PF06985"/>
    </source>
</evidence>
<name>A0A8H4RHU4_9HELO</name>
<feature type="domain" description="Heterokaryon incompatibility" evidence="1">
    <location>
        <begin position="57"/>
        <end position="131"/>
    </location>
</feature>
<dbReference type="Pfam" id="PF06985">
    <property type="entry name" value="HET"/>
    <property type="match status" value="1"/>
</dbReference>
<protein>
    <recommendedName>
        <fullName evidence="1">Heterokaryon incompatibility domain-containing protein</fullName>
    </recommendedName>
</protein>
<gene>
    <name evidence="2" type="ORF">G7Y89_g8924</name>
</gene>